<evidence type="ECO:0000256" key="1">
    <source>
        <dbReference type="ARBA" id="ARBA00004389"/>
    </source>
</evidence>
<comment type="catalytic activity">
    <reaction evidence="12">
        <text>a di-trans,poly-cis-dolichyl phosphate + UDP-alpha-D-glucose = a di-trans,poly-cis-dolichyl beta-D-glucosyl phosphate + UDP</text>
        <dbReference type="Rhea" id="RHEA:15401"/>
        <dbReference type="Rhea" id="RHEA-COMP:19498"/>
        <dbReference type="Rhea" id="RHEA-COMP:19502"/>
        <dbReference type="ChEBI" id="CHEBI:57525"/>
        <dbReference type="ChEBI" id="CHEBI:57683"/>
        <dbReference type="ChEBI" id="CHEBI:58223"/>
        <dbReference type="ChEBI" id="CHEBI:58885"/>
        <dbReference type="EC" id="2.4.1.117"/>
    </reaction>
    <physiologicalReaction direction="left-to-right" evidence="12">
        <dbReference type="Rhea" id="RHEA:15402"/>
    </physiologicalReaction>
</comment>
<evidence type="ECO:0000259" key="13">
    <source>
        <dbReference type="Pfam" id="PF00535"/>
    </source>
</evidence>
<dbReference type="InterPro" id="IPR035518">
    <property type="entry name" value="DPG_synthase"/>
</dbReference>
<dbReference type="PATRIC" id="fig|186479.3.peg.8417"/>
<comment type="caution">
    <text evidence="14">The sequence shown here is derived from an EMBL/GenBank/DDBJ whole genome shotgun (WGS) entry which is preliminary data.</text>
</comment>
<comment type="similarity">
    <text evidence="3">Belongs to the glycosyltransferase 2 family.</text>
</comment>
<dbReference type="CDD" id="cd04188">
    <property type="entry name" value="DPG_synthase"/>
    <property type="match status" value="1"/>
</dbReference>
<evidence type="ECO:0000256" key="6">
    <source>
        <dbReference type="ARBA" id="ARBA00022679"/>
    </source>
</evidence>
<dbReference type="EC" id="2.4.1.117" evidence="4"/>
<dbReference type="InterPro" id="IPR001173">
    <property type="entry name" value="Glyco_trans_2-like"/>
</dbReference>
<evidence type="ECO:0000256" key="9">
    <source>
        <dbReference type="ARBA" id="ARBA00022968"/>
    </source>
</evidence>
<evidence type="ECO:0000256" key="10">
    <source>
        <dbReference type="ARBA" id="ARBA00022989"/>
    </source>
</evidence>
<keyword evidence="7" id="KW-0812">Transmembrane</keyword>
<dbReference type="Proteomes" id="UP000050509">
    <property type="component" value="Unassembled WGS sequence"/>
</dbReference>
<keyword evidence="6 14" id="KW-0808">Transferase</keyword>
<dbReference type="EMBL" id="LJCR01000458">
    <property type="protein sequence ID" value="KPV52699.1"/>
    <property type="molecule type" value="Genomic_DNA"/>
</dbReference>
<dbReference type="GO" id="GO:0006487">
    <property type="term" value="P:protein N-linked glycosylation"/>
    <property type="evidence" value="ECO:0007669"/>
    <property type="project" value="TreeGrafter"/>
</dbReference>
<protein>
    <recommendedName>
        <fullName evidence="4">dolichyl-phosphate beta-glucosyltransferase</fullName>
        <ecNumber evidence="4">2.4.1.117</ecNumber>
    </recommendedName>
</protein>
<keyword evidence="8" id="KW-0256">Endoplasmic reticulum</keyword>
<evidence type="ECO:0000256" key="3">
    <source>
        <dbReference type="ARBA" id="ARBA00006739"/>
    </source>
</evidence>
<keyword evidence="10" id="KW-1133">Transmembrane helix</keyword>
<comment type="pathway">
    <text evidence="2">Protein modification; protein glycosylation.</text>
</comment>
<keyword evidence="5" id="KW-0328">Glycosyltransferase</keyword>
<evidence type="ECO:0000256" key="7">
    <source>
        <dbReference type="ARBA" id="ARBA00022692"/>
    </source>
</evidence>
<keyword evidence="9" id="KW-0735">Signal-anchor</keyword>
<accession>A0A0P9DAH3</accession>
<dbReference type="GO" id="GO:0004581">
    <property type="term" value="F:dolichyl-phosphate beta-glucosyltransferase activity"/>
    <property type="evidence" value="ECO:0007669"/>
    <property type="project" value="UniProtKB-EC"/>
</dbReference>
<evidence type="ECO:0000256" key="12">
    <source>
        <dbReference type="ARBA" id="ARBA00045097"/>
    </source>
</evidence>
<evidence type="ECO:0000256" key="4">
    <source>
        <dbReference type="ARBA" id="ARBA00012583"/>
    </source>
</evidence>
<keyword evidence="11" id="KW-0472">Membrane</keyword>
<evidence type="ECO:0000256" key="8">
    <source>
        <dbReference type="ARBA" id="ARBA00022824"/>
    </source>
</evidence>
<proteinExistence type="inferred from homology"/>
<comment type="subcellular location">
    <subcellularLocation>
        <location evidence="1">Endoplasmic reticulum membrane</location>
        <topology evidence="1">Single-pass membrane protein</topology>
    </subcellularLocation>
</comment>
<evidence type="ECO:0000256" key="2">
    <source>
        <dbReference type="ARBA" id="ARBA00004922"/>
    </source>
</evidence>
<gene>
    <name evidence="14" type="ORF">SE17_13925</name>
</gene>
<evidence type="ECO:0000256" key="5">
    <source>
        <dbReference type="ARBA" id="ARBA00022676"/>
    </source>
</evidence>
<dbReference type="PANTHER" id="PTHR10859">
    <property type="entry name" value="GLYCOSYL TRANSFERASE"/>
    <property type="match status" value="1"/>
</dbReference>
<evidence type="ECO:0000313" key="14">
    <source>
        <dbReference type="EMBL" id="KPV52699.1"/>
    </source>
</evidence>
<organism evidence="14 15">
    <name type="scientific">Kouleothrix aurantiaca</name>
    <dbReference type="NCBI Taxonomy" id="186479"/>
    <lineage>
        <taxon>Bacteria</taxon>
        <taxon>Bacillati</taxon>
        <taxon>Chloroflexota</taxon>
        <taxon>Chloroflexia</taxon>
        <taxon>Chloroflexales</taxon>
        <taxon>Roseiflexineae</taxon>
        <taxon>Roseiflexaceae</taxon>
        <taxon>Kouleothrix</taxon>
    </lineage>
</organism>
<evidence type="ECO:0000256" key="11">
    <source>
        <dbReference type="ARBA" id="ARBA00023136"/>
    </source>
</evidence>
<dbReference type="InterPro" id="IPR029044">
    <property type="entry name" value="Nucleotide-diphossugar_trans"/>
</dbReference>
<reference evidence="14 15" key="1">
    <citation type="submission" date="2015-09" db="EMBL/GenBank/DDBJ databases">
        <title>Draft genome sequence of Kouleothrix aurantiaca JCM 19913.</title>
        <authorList>
            <person name="Hemp J."/>
        </authorList>
    </citation>
    <scope>NUCLEOTIDE SEQUENCE [LARGE SCALE GENOMIC DNA]</scope>
    <source>
        <strain evidence="14 15">COM-B</strain>
    </source>
</reference>
<dbReference type="SUPFAM" id="SSF53448">
    <property type="entry name" value="Nucleotide-diphospho-sugar transferases"/>
    <property type="match status" value="1"/>
</dbReference>
<dbReference type="PANTHER" id="PTHR10859:SF91">
    <property type="entry name" value="DOLICHYL-PHOSPHATE BETA-GLUCOSYLTRANSFERASE"/>
    <property type="match status" value="1"/>
</dbReference>
<dbReference type="Gene3D" id="3.90.550.10">
    <property type="entry name" value="Spore Coat Polysaccharide Biosynthesis Protein SpsA, Chain A"/>
    <property type="match status" value="1"/>
</dbReference>
<evidence type="ECO:0000313" key="15">
    <source>
        <dbReference type="Proteomes" id="UP000050509"/>
    </source>
</evidence>
<keyword evidence="15" id="KW-1185">Reference proteome</keyword>
<name>A0A0P9DAH3_9CHLR</name>
<sequence>MQWKTTPVSDTPLLSIVIPAYNEAVRIVPTIGAIAAHVSDLGFEWELIIADDGSKDETVELVEELGFANLRVLRAECNGGKGSAVRRGMLAARGQYILFDDADNSTPIEELGKLLAKVAHENYDIAVGSRAANGAEEAHRSALRQLMSNGLRWIVKHVFRIGVRDTQCGFKLFSRTAAQRLYSSQTIAGFSFDLEILYLAAKFGYQVAEVPVAWIDAPGSKVDALKEARRFMRDLLKIKWNDLRGVYV</sequence>
<dbReference type="Pfam" id="PF00535">
    <property type="entry name" value="Glycos_transf_2"/>
    <property type="match status" value="1"/>
</dbReference>
<dbReference type="AlphaFoldDB" id="A0A0P9DAH3"/>
<feature type="domain" description="Glycosyltransferase 2-like" evidence="13">
    <location>
        <begin position="15"/>
        <end position="180"/>
    </location>
</feature>